<reference evidence="2" key="1">
    <citation type="submission" date="2011-01" db="EMBL/GenBank/DDBJ databases">
        <authorList>
            <person name="Muzny D."/>
            <person name="Qin X."/>
            <person name="Buhay C."/>
            <person name="Dugan-Rocha S."/>
            <person name="Ding Y."/>
            <person name="Chen G."/>
            <person name="Hawes A."/>
            <person name="Holder M."/>
            <person name="Jhangiani S."/>
            <person name="Johnson A."/>
            <person name="Khan Z."/>
            <person name="Li Z."/>
            <person name="Liu W."/>
            <person name="Liu X."/>
            <person name="Perez L."/>
            <person name="Shen H."/>
            <person name="Wang Q."/>
            <person name="Watt J."/>
            <person name="Xi L."/>
            <person name="Xin Y."/>
            <person name="Zhou J."/>
            <person name="Deng J."/>
            <person name="Jiang H."/>
            <person name="Liu Y."/>
            <person name="Qu J."/>
            <person name="Song X.-Z."/>
            <person name="Zhang L."/>
            <person name="Villasana D."/>
            <person name="Johnson A."/>
            <person name="Liu J."/>
            <person name="Liyanage D."/>
            <person name="Lorensuhewa L."/>
            <person name="Robinson T."/>
            <person name="Song A."/>
            <person name="Song B.-B."/>
            <person name="Dinh H."/>
            <person name="Thornton R."/>
            <person name="Coyle M."/>
            <person name="Francisco L."/>
            <person name="Jackson L."/>
            <person name="Javaid M."/>
            <person name="Korchina V."/>
            <person name="Kovar C."/>
            <person name="Mata R."/>
            <person name="Mathew T."/>
            <person name="Ngo R."/>
            <person name="Nguyen L."/>
            <person name="Nguyen N."/>
            <person name="Okwuonu G."/>
            <person name="Ongeri F."/>
            <person name="Pham C."/>
            <person name="Simmons D."/>
            <person name="Wilczek-Boney K."/>
            <person name="Hale W."/>
            <person name="Jakkamsetti A."/>
            <person name="Pham P."/>
            <person name="Ruth R."/>
            <person name="San Lucas F."/>
            <person name="Warren J."/>
            <person name="Zhang J."/>
            <person name="Zhao Z."/>
            <person name="Zhou C."/>
            <person name="Zhu D."/>
            <person name="Lee S."/>
            <person name="Bess C."/>
            <person name="Blankenburg K."/>
            <person name="Forbes L."/>
            <person name="Fu Q."/>
            <person name="Gubbala S."/>
            <person name="Hirani K."/>
            <person name="Jayaseelan J.C."/>
            <person name="Lara F."/>
            <person name="Munidasa M."/>
            <person name="Palculict T."/>
            <person name="Patil S."/>
            <person name="Pu L.-L."/>
            <person name="Saada N."/>
            <person name="Tang L."/>
            <person name="Weissenberger G."/>
            <person name="Zhu Y."/>
            <person name="Hemphill L."/>
            <person name="Shang Y."/>
            <person name="Youmans B."/>
            <person name="Ayvaz T."/>
            <person name="Ross M."/>
            <person name="Santibanez J."/>
            <person name="Aqrawi P."/>
            <person name="Gross S."/>
            <person name="Joshi V."/>
            <person name="Fowler G."/>
            <person name="Nazareth L."/>
            <person name="Reid J."/>
            <person name="Worley K."/>
            <person name="Petrosino J."/>
            <person name="Highlander S."/>
            <person name="Gibbs R."/>
        </authorList>
    </citation>
    <scope>NUCLEOTIDE SEQUENCE [LARGE SCALE GENOMIC DNA]</scope>
    <source>
        <strain evidence="2">ATCC 33269</strain>
    </source>
</reference>
<dbReference type="HOGENOM" id="CLU_107474_0_0_10"/>
<sequence length="170" mass="19692">MNDIIIKESRLVEAAENGMDAFVDVFFDAINGAVGGELSVEHLQQLNVDQITLLAYRYMRDEVMDGGFVQLIHNGYGGFIFMNPFNKAVRAWGMQDLHRIISKCHRLYVKYGKEIEKDCSDDEFMALFERFPEFDVFDDEFVEKEEAFTAAVAHYIDEHIENFAKIEKDE</sequence>
<dbReference type="AlphaFoldDB" id="E7RSQ9"/>
<dbReference type="Gene3D" id="1.20.1420.60">
    <property type="match status" value="1"/>
</dbReference>
<dbReference type="eggNOG" id="ENOG5031TKA">
    <property type="taxonomic scope" value="Bacteria"/>
</dbReference>
<dbReference type="Pfam" id="PF14300">
    <property type="entry name" value="DMP19"/>
    <property type="match status" value="1"/>
</dbReference>
<dbReference type="InterPro" id="IPR025402">
    <property type="entry name" value="DMP19_C"/>
</dbReference>
<dbReference type="STRING" id="28134.SAMN05444288_1011"/>
<keyword evidence="3" id="KW-1185">Reference proteome</keyword>
<dbReference type="Proteomes" id="UP000005580">
    <property type="component" value="Unassembled WGS sequence"/>
</dbReference>
<dbReference type="RefSeq" id="WP_004370556.1">
    <property type="nucleotide sequence ID" value="NZ_GL833119.1"/>
</dbReference>
<protein>
    <recommendedName>
        <fullName evidence="1">DNA mimic protein DMP19 C-terminal domain-containing protein</fullName>
    </recommendedName>
</protein>
<organism evidence="2 3">
    <name type="scientific">Hoylesella oralis ATCC 33269</name>
    <dbReference type="NCBI Taxonomy" id="873533"/>
    <lineage>
        <taxon>Bacteria</taxon>
        <taxon>Pseudomonadati</taxon>
        <taxon>Bacteroidota</taxon>
        <taxon>Bacteroidia</taxon>
        <taxon>Bacteroidales</taxon>
        <taxon>Prevotellaceae</taxon>
        <taxon>Hoylesella</taxon>
    </lineage>
</organism>
<name>E7RSQ9_9BACT</name>
<evidence type="ECO:0000313" key="3">
    <source>
        <dbReference type="Proteomes" id="UP000005580"/>
    </source>
</evidence>
<proteinExistence type="predicted"/>
<comment type="caution">
    <text evidence="2">The sequence shown here is derived from an EMBL/GenBank/DDBJ whole genome shotgun (WGS) entry which is preliminary data.</text>
</comment>
<evidence type="ECO:0000313" key="2">
    <source>
        <dbReference type="EMBL" id="EFZ36260.1"/>
    </source>
</evidence>
<accession>E7RSQ9</accession>
<gene>
    <name evidence="2" type="ORF">HMPREF0663_12327</name>
</gene>
<feature type="domain" description="DNA mimic protein DMP19 C-terminal" evidence="1">
    <location>
        <begin position="45"/>
        <end position="159"/>
    </location>
</feature>
<evidence type="ECO:0000259" key="1">
    <source>
        <dbReference type="Pfam" id="PF14300"/>
    </source>
</evidence>
<dbReference type="EMBL" id="AEPE02000006">
    <property type="protein sequence ID" value="EFZ36260.1"/>
    <property type="molecule type" value="Genomic_DNA"/>
</dbReference>